<organism evidence="1 2">
    <name type="scientific">Persea americana</name>
    <name type="common">Avocado</name>
    <dbReference type="NCBI Taxonomy" id="3435"/>
    <lineage>
        <taxon>Eukaryota</taxon>
        <taxon>Viridiplantae</taxon>
        <taxon>Streptophyta</taxon>
        <taxon>Embryophyta</taxon>
        <taxon>Tracheophyta</taxon>
        <taxon>Spermatophyta</taxon>
        <taxon>Magnoliopsida</taxon>
        <taxon>Magnoliidae</taxon>
        <taxon>Laurales</taxon>
        <taxon>Lauraceae</taxon>
        <taxon>Persea</taxon>
    </lineage>
</organism>
<protein>
    <submittedName>
        <fullName evidence="1">Uncharacterized protein</fullName>
    </submittedName>
</protein>
<keyword evidence="2" id="KW-1185">Reference proteome</keyword>
<accession>A0ACC2MKB5</accession>
<dbReference type="Proteomes" id="UP001234297">
    <property type="component" value="Chromosome 2"/>
</dbReference>
<comment type="caution">
    <text evidence="1">The sequence shown here is derived from an EMBL/GenBank/DDBJ whole genome shotgun (WGS) entry which is preliminary data.</text>
</comment>
<gene>
    <name evidence="1" type="ORF">MRB53_007784</name>
</gene>
<dbReference type="EMBL" id="CM056810">
    <property type="protein sequence ID" value="KAJ8646036.1"/>
    <property type="molecule type" value="Genomic_DNA"/>
</dbReference>
<reference evidence="1 2" key="1">
    <citation type="journal article" date="2022" name="Hortic Res">
        <title>A haplotype resolved chromosomal level avocado genome allows analysis of novel avocado genes.</title>
        <authorList>
            <person name="Nath O."/>
            <person name="Fletcher S.J."/>
            <person name="Hayward A."/>
            <person name="Shaw L.M."/>
            <person name="Masouleh A.K."/>
            <person name="Furtado A."/>
            <person name="Henry R.J."/>
            <person name="Mitter N."/>
        </authorList>
    </citation>
    <scope>NUCLEOTIDE SEQUENCE [LARGE SCALE GENOMIC DNA]</scope>
    <source>
        <strain evidence="2">cv. Hass</strain>
    </source>
</reference>
<proteinExistence type="predicted"/>
<evidence type="ECO:0000313" key="2">
    <source>
        <dbReference type="Proteomes" id="UP001234297"/>
    </source>
</evidence>
<name>A0ACC2MKB5_PERAE</name>
<sequence length="76" mass="8296">MMQGHSPVSQPPPPIPDALCLNHPPESTTQPAVPIMASEALDILKEAFVVHYRLQETICVQQCWLDNTSSSKAVSL</sequence>
<evidence type="ECO:0000313" key="1">
    <source>
        <dbReference type="EMBL" id="KAJ8646036.1"/>
    </source>
</evidence>